<keyword evidence="1" id="KW-0812">Transmembrane</keyword>
<keyword evidence="1" id="KW-0472">Membrane</keyword>
<name>A0A6C0C8C2_9ZZZZ</name>
<evidence type="ECO:0000256" key="1">
    <source>
        <dbReference type="SAM" id="Phobius"/>
    </source>
</evidence>
<organism evidence="2">
    <name type="scientific">viral metagenome</name>
    <dbReference type="NCBI Taxonomy" id="1070528"/>
    <lineage>
        <taxon>unclassified sequences</taxon>
        <taxon>metagenomes</taxon>
        <taxon>organismal metagenomes</taxon>
    </lineage>
</organism>
<evidence type="ECO:0000313" key="2">
    <source>
        <dbReference type="EMBL" id="QHT00607.1"/>
    </source>
</evidence>
<proteinExistence type="predicted"/>
<dbReference type="EMBL" id="MN739357">
    <property type="protein sequence ID" value="QHT00607.1"/>
    <property type="molecule type" value="Genomic_DNA"/>
</dbReference>
<reference evidence="2" key="1">
    <citation type="journal article" date="2020" name="Nature">
        <title>Giant virus diversity and host interactions through global metagenomics.</title>
        <authorList>
            <person name="Schulz F."/>
            <person name="Roux S."/>
            <person name="Paez-Espino D."/>
            <person name="Jungbluth S."/>
            <person name="Walsh D.A."/>
            <person name="Denef V.J."/>
            <person name="McMahon K.D."/>
            <person name="Konstantinidis K.T."/>
            <person name="Eloe-Fadrosh E.A."/>
            <person name="Kyrpides N.C."/>
            <person name="Woyke T."/>
        </authorList>
    </citation>
    <scope>NUCLEOTIDE SEQUENCE</scope>
    <source>
        <strain evidence="2">GVMAG-M-3300020192-26</strain>
    </source>
</reference>
<sequence length="43" mass="4982">MTNGNPIPILVRIEHTLFEFSILMLVFLSLGYLMHVHIITEID</sequence>
<keyword evidence="1" id="KW-1133">Transmembrane helix</keyword>
<dbReference type="AlphaFoldDB" id="A0A6C0C8C2"/>
<feature type="transmembrane region" description="Helical" evidence="1">
    <location>
        <begin position="20"/>
        <end position="40"/>
    </location>
</feature>
<protein>
    <submittedName>
        <fullName evidence="2">Uncharacterized protein</fullName>
    </submittedName>
</protein>
<accession>A0A6C0C8C2</accession>